<dbReference type="EMBL" id="CAJVPZ010003635">
    <property type="protein sequence ID" value="CAG8533323.1"/>
    <property type="molecule type" value="Genomic_DNA"/>
</dbReference>
<proteinExistence type="predicted"/>
<evidence type="ECO:0000313" key="2">
    <source>
        <dbReference type="Proteomes" id="UP000789396"/>
    </source>
</evidence>
<accession>A0A9N9AM54</accession>
<comment type="caution">
    <text evidence="1">The sequence shown here is derived from an EMBL/GenBank/DDBJ whole genome shotgun (WGS) entry which is preliminary data.</text>
</comment>
<dbReference type="OrthoDB" id="10592162at2759"/>
<reference evidence="1" key="1">
    <citation type="submission" date="2021-06" db="EMBL/GenBank/DDBJ databases">
        <authorList>
            <person name="Kallberg Y."/>
            <person name="Tangrot J."/>
            <person name="Rosling A."/>
        </authorList>
    </citation>
    <scope>NUCLEOTIDE SEQUENCE</scope>
    <source>
        <strain evidence="1">IN212</strain>
    </source>
</reference>
<name>A0A9N9AM54_9GLOM</name>
<keyword evidence="2" id="KW-1185">Reference proteome</keyword>
<organism evidence="1 2">
    <name type="scientific">Racocetra fulgida</name>
    <dbReference type="NCBI Taxonomy" id="60492"/>
    <lineage>
        <taxon>Eukaryota</taxon>
        <taxon>Fungi</taxon>
        <taxon>Fungi incertae sedis</taxon>
        <taxon>Mucoromycota</taxon>
        <taxon>Glomeromycotina</taxon>
        <taxon>Glomeromycetes</taxon>
        <taxon>Diversisporales</taxon>
        <taxon>Gigasporaceae</taxon>
        <taxon>Racocetra</taxon>
    </lineage>
</organism>
<protein>
    <submittedName>
        <fullName evidence="1">12688_t:CDS:1</fullName>
    </submittedName>
</protein>
<sequence>VKALEALIARSLKIYVEYLIAESKREDSDYISVLSDNSSDINNQQFELDYNKINNDQQSYYRNIDQEYSISSGTPQLFKELIIEPQLRHLLLGWYIDNSNFLIHTSQKFAKDNKESNLYINVK</sequence>
<evidence type="ECO:0000313" key="1">
    <source>
        <dbReference type="EMBL" id="CAG8533323.1"/>
    </source>
</evidence>
<dbReference type="Proteomes" id="UP000789396">
    <property type="component" value="Unassembled WGS sequence"/>
</dbReference>
<feature type="non-terminal residue" evidence="1">
    <location>
        <position position="1"/>
    </location>
</feature>
<gene>
    <name evidence="1" type="ORF">RFULGI_LOCUS3890</name>
</gene>
<dbReference type="AlphaFoldDB" id="A0A9N9AM54"/>